<dbReference type="FunFam" id="1.20.200.10:FF:000015">
    <property type="entry name" value="argininosuccinate lyase isoform X2"/>
    <property type="match status" value="1"/>
</dbReference>
<dbReference type="PROSITE" id="PS00163">
    <property type="entry name" value="FUMARATE_LYASES"/>
    <property type="match status" value="1"/>
</dbReference>
<dbReference type="GO" id="GO:0005829">
    <property type="term" value="C:cytosol"/>
    <property type="evidence" value="ECO:0007669"/>
    <property type="project" value="TreeGrafter"/>
</dbReference>
<evidence type="ECO:0008006" key="6">
    <source>
        <dbReference type="Google" id="ProtNLM"/>
    </source>
</evidence>
<accession>T1GVX5</accession>
<comment type="similarity">
    <text evidence="1">Belongs to the lyase 1 family. Argininosuccinate lyase subfamily.</text>
</comment>
<evidence type="ECO:0000313" key="5">
    <source>
        <dbReference type="Proteomes" id="UP000015102"/>
    </source>
</evidence>
<dbReference type="PANTHER" id="PTHR43814:SF1">
    <property type="entry name" value="ARGININOSUCCINATE LYASE"/>
    <property type="match status" value="1"/>
</dbReference>
<dbReference type="EMBL" id="CAQQ02149799">
    <property type="status" value="NOT_ANNOTATED_CDS"/>
    <property type="molecule type" value="Genomic_DNA"/>
</dbReference>
<proteinExistence type="inferred from homology"/>
<name>T1GVX5_MEGSC</name>
<feature type="domain" description="Argininosuccinate lyase C-terminal" evidence="3">
    <location>
        <begin position="182"/>
        <end position="217"/>
    </location>
</feature>
<dbReference type="Gene3D" id="1.20.200.10">
    <property type="entry name" value="Fumarase/aspartase (Central domain)"/>
    <property type="match status" value="1"/>
</dbReference>
<dbReference type="InterPro" id="IPR029419">
    <property type="entry name" value="Arg_succ_lyase_C"/>
</dbReference>
<dbReference type="Proteomes" id="UP000015102">
    <property type="component" value="Unassembled WGS sequence"/>
</dbReference>
<reference evidence="4" key="2">
    <citation type="submission" date="2015-06" db="UniProtKB">
        <authorList>
            <consortium name="EnsemblMetazoa"/>
        </authorList>
    </citation>
    <scope>IDENTIFICATION</scope>
</reference>
<dbReference type="AlphaFoldDB" id="T1GVX5"/>
<evidence type="ECO:0000259" key="2">
    <source>
        <dbReference type="Pfam" id="PF00206"/>
    </source>
</evidence>
<dbReference type="NCBIfam" id="TIGR00838">
    <property type="entry name" value="argH"/>
    <property type="match status" value="1"/>
</dbReference>
<evidence type="ECO:0000256" key="1">
    <source>
        <dbReference type="ARBA" id="ARBA00010755"/>
    </source>
</evidence>
<dbReference type="Pfam" id="PF00206">
    <property type="entry name" value="Lyase_1"/>
    <property type="match status" value="1"/>
</dbReference>
<dbReference type="GO" id="GO:0004056">
    <property type="term" value="F:argininosuccinate lyase activity"/>
    <property type="evidence" value="ECO:0007669"/>
    <property type="project" value="InterPro"/>
</dbReference>
<dbReference type="PRINTS" id="PR00149">
    <property type="entry name" value="FUMRATELYASE"/>
</dbReference>
<dbReference type="Pfam" id="PF14698">
    <property type="entry name" value="ASL_C2"/>
    <property type="match status" value="1"/>
</dbReference>
<dbReference type="EMBL" id="CAQQ02149798">
    <property type="status" value="NOT_ANNOTATED_CDS"/>
    <property type="molecule type" value="Genomic_DNA"/>
</dbReference>
<dbReference type="InterPro" id="IPR020557">
    <property type="entry name" value="Fumarate_lyase_CS"/>
</dbReference>
<dbReference type="STRING" id="36166.T1GVX5"/>
<dbReference type="PRINTS" id="PR00145">
    <property type="entry name" value="ARGSUCLYASE"/>
</dbReference>
<dbReference type="PANTHER" id="PTHR43814">
    <property type="entry name" value="ARGININOSUCCINATE LYASE"/>
    <property type="match status" value="1"/>
</dbReference>
<reference evidence="5" key="1">
    <citation type="submission" date="2013-02" db="EMBL/GenBank/DDBJ databases">
        <authorList>
            <person name="Hughes D."/>
        </authorList>
    </citation>
    <scope>NUCLEOTIDE SEQUENCE</scope>
    <source>
        <strain>Durham</strain>
        <strain evidence="5">NC isolate 2 -- Noor lab</strain>
    </source>
</reference>
<evidence type="ECO:0000259" key="3">
    <source>
        <dbReference type="Pfam" id="PF14698"/>
    </source>
</evidence>
<dbReference type="GO" id="GO:0042450">
    <property type="term" value="P:L-arginine biosynthetic process via ornithine"/>
    <property type="evidence" value="ECO:0007669"/>
    <property type="project" value="InterPro"/>
</dbReference>
<dbReference type="SUPFAM" id="SSF48557">
    <property type="entry name" value="L-aspartase-like"/>
    <property type="match status" value="1"/>
</dbReference>
<dbReference type="InterPro" id="IPR000362">
    <property type="entry name" value="Fumarate_lyase_fam"/>
</dbReference>
<dbReference type="HOGENOM" id="CLU_027272_1_0_1"/>
<feature type="domain" description="Fumarate lyase N-terminal" evidence="2">
    <location>
        <begin position="5"/>
        <end position="119"/>
    </location>
</feature>
<dbReference type="EMBL" id="CAQQ02149797">
    <property type="status" value="NOT_ANNOTATED_CDS"/>
    <property type="molecule type" value="Genomic_DNA"/>
</dbReference>
<organism evidence="4 5">
    <name type="scientific">Megaselia scalaris</name>
    <name type="common">Humpbacked fly</name>
    <name type="synonym">Phora scalaris</name>
    <dbReference type="NCBI Taxonomy" id="36166"/>
    <lineage>
        <taxon>Eukaryota</taxon>
        <taxon>Metazoa</taxon>
        <taxon>Ecdysozoa</taxon>
        <taxon>Arthropoda</taxon>
        <taxon>Hexapoda</taxon>
        <taxon>Insecta</taxon>
        <taxon>Pterygota</taxon>
        <taxon>Neoptera</taxon>
        <taxon>Endopterygota</taxon>
        <taxon>Diptera</taxon>
        <taxon>Brachycera</taxon>
        <taxon>Muscomorpha</taxon>
        <taxon>Platypezoidea</taxon>
        <taxon>Phoridae</taxon>
        <taxon>Megaseliini</taxon>
        <taxon>Megaselia</taxon>
    </lineage>
</organism>
<dbReference type="InterPro" id="IPR022761">
    <property type="entry name" value="Fumarate_lyase_N"/>
</dbReference>
<dbReference type="InterPro" id="IPR008948">
    <property type="entry name" value="L-Aspartase-like"/>
</dbReference>
<dbReference type="CDD" id="cd01359">
    <property type="entry name" value="Argininosuccinate_lyase"/>
    <property type="match status" value="1"/>
</dbReference>
<dbReference type="EnsemblMetazoa" id="MESCA007943-RA">
    <property type="protein sequence ID" value="MESCA007943-PA"/>
    <property type="gene ID" value="MESCA007943"/>
</dbReference>
<evidence type="ECO:0000313" key="4">
    <source>
        <dbReference type="EnsemblMetazoa" id="MESCA007943-PA"/>
    </source>
</evidence>
<protein>
    <recommendedName>
        <fullName evidence="6">Fumarate lyase N-terminal domain-containing protein</fullName>
    </recommendedName>
</protein>
<dbReference type="InterPro" id="IPR009049">
    <property type="entry name" value="Argininosuccinate_lyase"/>
</dbReference>
<sequence length="237" mass="26187">FLDLKIRSNILPLGSGAIAGNPLNVDREFLAKKLGFDGVTSNSMHAVGDRDFVVDFIYCASMASTHLSRLAEDLILYATKEFNFVKISDKFSTGSSLMPQKRNPDSLELVRGISGIIFGNLSGIMMTVKGTPSTYNKDLQYDKKFLFDSFDQLKKVLDITAGVLSTLSVNGETMETALSSDMLATDWAYYLVRKGVPFRTAHHTIGQVVALGEKKKTTEIGTRGYIDTYWAMNLLDI</sequence>
<keyword evidence="5" id="KW-1185">Reference proteome</keyword>